<organism evidence="2 3">
    <name type="scientific">Caenorhabditis bovis</name>
    <dbReference type="NCBI Taxonomy" id="2654633"/>
    <lineage>
        <taxon>Eukaryota</taxon>
        <taxon>Metazoa</taxon>
        <taxon>Ecdysozoa</taxon>
        <taxon>Nematoda</taxon>
        <taxon>Chromadorea</taxon>
        <taxon>Rhabditida</taxon>
        <taxon>Rhabditina</taxon>
        <taxon>Rhabditomorpha</taxon>
        <taxon>Rhabditoidea</taxon>
        <taxon>Rhabditidae</taxon>
        <taxon>Peloderinae</taxon>
        <taxon>Caenorhabditis</taxon>
    </lineage>
</organism>
<feature type="compositionally biased region" description="Basic and acidic residues" evidence="1">
    <location>
        <begin position="25"/>
        <end position="91"/>
    </location>
</feature>
<sequence length="342" mass="40152">MNSEDVEELDYSEDDLIDLDDECDLEKVEQAAKCSPVEHEESHAEEEEKKEIKKEENERNEKKEEKDGKEKKEEKDGKEKKDEKKEKRTDSKNGNVSTKTRHERSSRSPSSRKERSSPSRRDKDRHHRRENERSGRPSPGSKDIPSLLTMRIRAPESPRDRCKFSGSSSTYSSASSTASDYGLIGPCCSCSAASRASPNGFVFRQSRPFPLPPPPPHQHIMPLMALALNPELLAHHHHRRDHRDDERPEHRDRERNRDAERRRDAPRARTPPKRILRVDDERRDVRSRDAGDFFKRDRIRENIDFSRKRVDDFMKRRTYERRRSPIGRRPERAATYKNGIRE</sequence>
<feature type="compositionally biased region" description="Low complexity" evidence="1">
    <location>
        <begin position="165"/>
        <end position="182"/>
    </location>
</feature>
<name>A0A8S1FAG1_9PELO</name>
<dbReference type="OrthoDB" id="6380246at2759"/>
<dbReference type="AlphaFoldDB" id="A0A8S1FAG1"/>
<reference evidence="2 3" key="1">
    <citation type="submission" date="2020-04" db="EMBL/GenBank/DDBJ databases">
        <authorList>
            <person name="Laetsch R D."/>
            <person name="Stevens L."/>
            <person name="Kumar S."/>
            <person name="Blaxter L. M."/>
        </authorList>
    </citation>
    <scope>NUCLEOTIDE SEQUENCE [LARGE SCALE GENOMIC DNA]</scope>
</reference>
<feature type="compositionally biased region" description="Basic and acidic residues" evidence="1">
    <location>
        <begin position="103"/>
        <end position="122"/>
    </location>
</feature>
<feature type="region of interest" description="Disordered" evidence="1">
    <location>
        <begin position="321"/>
        <end position="342"/>
    </location>
</feature>
<feature type="compositionally biased region" description="Basic and acidic residues" evidence="1">
    <location>
        <begin position="153"/>
        <end position="163"/>
    </location>
</feature>
<feature type="compositionally biased region" description="Basic and acidic residues" evidence="1">
    <location>
        <begin position="242"/>
        <end position="267"/>
    </location>
</feature>
<evidence type="ECO:0000256" key="1">
    <source>
        <dbReference type="SAM" id="MobiDB-lite"/>
    </source>
</evidence>
<evidence type="ECO:0000313" key="3">
    <source>
        <dbReference type="Proteomes" id="UP000494206"/>
    </source>
</evidence>
<proteinExistence type="predicted"/>
<feature type="compositionally biased region" description="Acidic residues" evidence="1">
    <location>
        <begin position="1"/>
        <end position="24"/>
    </location>
</feature>
<feature type="compositionally biased region" description="Basic and acidic residues" evidence="1">
    <location>
        <begin position="276"/>
        <end position="288"/>
    </location>
</feature>
<keyword evidence="3" id="KW-1185">Reference proteome</keyword>
<dbReference type="EMBL" id="CADEPM010000008">
    <property type="protein sequence ID" value="CAB3409555.1"/>
    <property type="molecule type" value="Genomic_DNA"/>
</dbReference>
<protein>
    <submittedName>
        <fullName evidence="2">Uncharacterized protein</fullName>
    </submittedName>
</protein>
<feature type="region of interest" description="Disordered" evidence="1">
    <location>
        <begin position="1"/>
        <end position="182"/>
    </location>
</feature>
<dbReference type="Proteomes" id="UP000494206">
    <property type="component" value="Unassembled WGS sequence"/>
</dbReference>
<feature type="region of interest" description="Disordered" evidence="1">
    <location>
        <begin position="236"/>
        <end position="288"/>
    </location>
</feature>
<gene>
    <name evidence="2" type="ORF">CBOVIS_LOCUS11194</name>
</gene>
<evidence type="ECO:0000313" key="2">
    <source>
        <dbReference type="EMBL" id="CAB3409555.1"/>
    </source>
</evidence>
<accession>A0A8S1FAG1</accession>
<comment type="caution">
    <text evidence="2">The sequence shown here is derived from an EMBL/GenBank/DDBJ whole genome shotgun (WGS) entry which is preliminary data.</text>
</comment>